<dbReference type="GO" id="GO:0008233">
    <property type="term" value="F:peptidase activity"/>
    <property type="evidence" value="ECO:0007669"/>
    <property type="project" value="UniProtKB-KW"/>
</dbReference>
<dbReference type="PANTHER" id="PTHR47016">
    <property type="entry name" value="ATP-DEPENDENT CLP PROTEASE ATP-BINDING SUBUNIT CLPT1, CHLOROPLASTIC"/>
    <property type="match status" value="1"/>
</dbReference>
<keyword evidence="3" id="KW-0067">ATP-binding</keyword>
<dbReference type="PROSITE" id="PS51903">
    <property type="entry name" value="CLP_R"/>
    <property type="match status" value="1"/>
</dbReference>
<evidence type="ECO:0000256" key="1">
    <source>
        <dbReference type="PROSITE-ProRule" id="PRU01251"/>
    </source>
</evidence>
<dbReference type="GO" id="GO:0006508">
    <property type="term" value="P:proteolysis"/>
    <property type="evidence" value="ECO:0007669"/>
    <property type="project" value="UniProtKB-KW"/>
</dbReference>
<protein>
    <submittedName>
        <fullName evidence="3">ATP-dependent Clp protease ATP-binding subunit ClpC1</fullName>
    </submittedName>
</protein>
<dbReference type="OrthoDB" id="3628183at2"/>
<dbReference type="AlphaFoldDB" id="A0A517WU00"/>
<dbReference type="InterPro" id="IPR044217">
    <property type="entry name" value="CLPT1/2"/>
</dbReference>
<proteinExistence type="predicted"/>
<dbReference type="Proteomes" id="UP000318384">
    <property type="component" value="Chromosome"/>
</dbReference>
<keyword evidence="3" id="KW-0378">Hydrolase</keyword>
<evidence type="ECO:0000313" key="4">
    <source>
        <dbReference type="Proteomes" id="UP000318384"/>
    </source>
</evidence>
<dbReference type="EMBL" id="CP037422">
    <property type="protein sequence ID" value="QDU08726.1"/>
    <property type="molecule type" value="Genomic_DNA"/>
</dbReference>
<name>A0A517WU00_9PLAN</name>
<dbReference type="PANTHER" id="PTHR47016:SF5">
    <property type="entry name" value="CLP DOMAIN SUPERFAMILY PROTEIN"/>
    <property type="match status" value="1"/>
</dbReference>
<gene>
    <name evidence="3" type="primary">clpC1</name>
    <name evidence="3" type="ORF">V202x_20960</name>
</gene>
<sequence>MYERFTNRAKKVINLAIQEGKLFNHEHLGTEHLLLGLSKEGGGVAANVLEHCFNLSFRRIHLDVKKKVPSAPELVTMSELPQTAHAKKAIENAWEEAQLLSHNYVGTEHLLLGLLRVEEGLAIKILEDRGLRIKDIRAEVLNILGHGL</sequence>
<keyword evidence="3" id="KW-0547">Nucleotide-binding</keyword>
<accession>A0A517WU00</accession>
<dbReference type="RefSeq" id="WP_145173877.1">
    <property type="nucleotide sequence ID" value="NZ_CP037422.1"/>
</dbReference>
<keyword evidence="3" id="KW-0645">Protease</keyword>
<dbReference type="Pfam" id="PF02861">
    <property type="entry name" value="Clp_N"/>
    <property type="match status" value="1"/>
</dbReference>
<reference evidence="3 4" key="1">
    <citation type="submission" date="2019-03" db="EMBL/GenBank/DDBJ databases">
        <title>Deep-cultivation of Planctomycetes and their phenomic and genomic characterization uncovers novel biology.</title>
        <authorList>
            <person name="Wiegand S."/>
            <person name="Jogler M."/>
            <person name="Boedeker C."/>
            <person name="Pinto D."/>
            <person name="Vollmers J."/>
            <person name="Rivas-Marin E."/>
            <person name="Kohn T."/>
            <person name="Peeters S.H."/>
            <person name="Heuer A."/>
            <person name="Rast P."/>
            <person name="Oberbeckmann S."/>
            <person name="Bunk B."/>
            <person name="Jeske O."/>
            <person name="Meyerdierks A."/>
            <person name="Storesund J.E."/>
            <person name="Kallscheuer N."/>
            <person name="Luecker S."/>
            <person name="Lage O.M."/>
            <person name="Pohl T."/>
            <person name="Merkel B.J."/>
            <person name="Hornburger P."/>
            <person name="Mueller R.-W."/>
            <person name="Bruemmer F."/>
            <person name="Labrenz M."/>
            <person name="Spormann A.M."/>
            <person name="Op den Camp H."/>
            <person name="Overmann J."/>
            <person name="Amann R."/>
            <person name="Jetten M.S.M."/>
            <person name="Mascher T."/>
            <person name="Medema M.H."/>
            <person name="Devos D.P."/>
            <person name="Kaster A.-K."/>
            <person name="Ovreas L."/>
            <person name="Rohde M."/>
            <person name="Galperin M.Y."/>
            <person name="Jogler C."/>
        </authorList>
    </citation>
    <scope>NUCLEOTIDE SEQUENCE [LARGE SCALE GENOMIC DNA]</scope>
    <source>
        <strain evidence="3 4">V202</strain>
    </source>
</reference>
<dbReference type="SUPFAM" id="SSF81923">
    <property type="entry name" value="Double Clp-N motif"/>
    <property type="match status" value="1"/>
</dbReference>
<dbReference type="InterPro" id="IPR036628">
    <property type="entry name" value="Clp_N_dom_sf"/>
</dbReference>
<evidence type="ECO:0000313" key="3">
    <source>
        <dbReference type="EMBL" id="QDU08726.1"/>
    </source>
</evidence>
<feature type="domain" description="Clp R" evidence="2">
    <location>
        <begin position="2"/>
        <end position="146"/>
    </location>
</feature>
<keyword evidence="1" id="KW-0677">Repeat</keyword>
<dbReference type="GO" id="GO:0005524">
    <property type="term" value="F:ATP binding"/>
    <property type="evidence" value="ECO:0007669"/>
    <property type="project" value="UniProtKB-KW"/>
</dbReference>
<dbReference type="Gene3D" id="1.10.1780.10">
    <property type="entry name" value="Clp, N-terminal domain"/>
    <property type="match status" value="1"/>
</dbReference>
<evidence type="ECO:0000259" key="2">
    <source>
        <dbReference type="PROSITE" id="PS51903"/>
    </source>
</evidence>
<organism evidence="3 4">
    <name type="scientific">Gimesia aquarii</name>
    <dbReference type="NCBI Taxonomy" id="2527964"/>
    <lineage>
        <taxon>Bacteria</taxon>
        <taxon>Pseudomonadati</taxon>
        <taxon>Planctomycetota</taxon>
        <taxon>Planctomycetia</taxon>
        <taxon>Planctomycetales</taxon>
        <taxon>Planctomycetaceae</taxon>
        <taxon>Gimesia</taxon>
    </lineage>
</organism>
<dbReference type="InterPro" id="IPR004176">
    <property type="entry name" value="Clp_R_N"/>
</dbReference>
<keyword evidence="4" id="KW-1185">Reference proteome</keyword>